<feature type="binding site" evidence="15">
    <location>
        <position position="80"/>
    </location>
    <ligand>
        <name>Ca(2+)</name>
        <dbReference type="ChEBI" id="CHEBI:29108"/>
        <label>1</label>
    </ligand>
</feature>
<dbReference type="Pfam" id="PF00141">
    <property type="entry name" value="peroxidase"/>
    <property type="match status" value="1"/>
</dbReference>
<dbReference type="Gene3D" id="1.10.520.10">
    <property type="match status" value="1"/>
</dbReference>
<evidence type="ECO:0000256" key="10">
    <source>
        <dbReference type="ARBA" id="ARBA00023157"/>
    </source>
</evidence>
<dbReference type="PANTHER" id="PTHR31388">
    <property type="entry name" value="PEROXIDASE 72-RELATED"/>
    <property type="match status" value="1"/>
</dbReference>
<evidence type="ECO:0000256" key="8">
    <source>
        <dbReference type="ARBA" id="ARBA00023002"/>
    </source>
</evidence>
<evidence type="ECO:0000256" key="1">
    <source>
        <dbReference type="ARBA" id="ARBA00000189"/>
    </source>
</evidence>
<dbReference type="InterPro" id="IPR010255">
    <property type="entry name" value="Haem_peroxidase_sf"/>
</dbReference>
<feature type="binding site" evidence="15">
    <location>
        <position position="74"/>
    </location>
    <ligand>
        <name>Ca(2+)</name>
        <dbReference type="ChEBI" id="CHEBI:29108"/>
        <label>1</label>
    </ligand>
</feature>
<keyword evidence="6 15" id="KW-0479">Metal-binding</keyword>
<dbReference type="PROSITE" id="PS00435">
    <property type="entry name" value="PEROXIDASE_1"/>
    <property type="match status" value="1"/>
</dbReference>
<feature type="domain" description="Plant heme peroxidase family profile" evidence="19">
    <location>
        <begin position="29"/>
        <end position="333"/>
    </location>
</feature>
<feature type="binding site" evidence="15">
    <location>
        <position position="76"/>
    </location>
    <ligand>
        <name>Ca(2+)</name>
        <dbReference type="ChEBI" id="CHEBI:29108"/>
        <label>1</label>
    </ligand>
</feature>
<dbReference type="InterPro" id="IPR000823">
    <property type="entry name" value="Peroxidase_pln"/>
</dbReference>
<evidence type="ECO:0000256" key="18">
    <source>
        <dbReference type="RuleBase" id="RU362060"/>
    </source>
</evidence>
<dbReference type="PRINTS" id="PR00461">
    <property type="entry name" value="PLPEROXIDASE"/>
</dbReference>
<feature type="binding site" evidence="15">
    <location>
        <position position="198"/>
    </location>
    <ligand>
        <name>Ca(2+)</name>
        <dbReference type="ChEBI" id="CHEBI:29108"/>
        <label>2</label>
    </ligand>
</feature>
<dbReference type="OrthoDB" id="2113341at2759"/>
<dbReference type="Proteomes" id="UP000316621">
    <property type="component" value="Chromosome 2"/>
</dbReference>
<feature type="binding site" evidence="15">
    <location>
        <position position="258"/>
    </location>
    <ligand>
        <name>Ca(2+)</name>
        <dbReference type="ChEBI" id="CHEBI:29108"/>
        <label>2</label>
    </ligand>
</feature>
<feature type="disulfide bond" evidence="17">
    <location>
        <begin position="125"/>
        <end position="329"/>
    </location>
</feature>
<evidence type="ECO:0000256" key="14">
    <source>
        <dbReference type="PIRSR" id="PIRSR600823-2"/>
    </source>
</evidence>
<feature type="binding site" evidence="15">
    <location>
        <position position="78"/>
    </location>
    <ligand>
        <name>Ca(2+)</name>
        <dbReference type="ChEBI" id="CHEBI:29108"/>
        <label>1</label>
    </ligand>
</feature>
<dbReference type="FunFam" id="1.10.520.10:FF:000001">
    <property type="entry name" value="Peroxidase"/>
    <property type="match status" value="1"/>
</dbReference>
<evidence type="ECO:0000256" key="5">
    <source>
        <dbReference type="ARBA" id="ARBA00022617"/>
    </source>
</evidence>
<comment type="cofactor">
    <cofactor evidence="15 18">
        <name>heme b</name>
        <dbReference type="ChEBI" id="CHEBI:60344"/>
    </cofactor>
    <text evidence="15 18">Binds 1 heme b (iron(II)-protoporphyrin IX) group per subunit.</text>
</comment>
<comment type="subcellular location">
    <subcellularLocation>
        <location evidence="18">Secreted</location>
    </subcellularLocation>
</comment>
<dbReference type="GO" id="GO:0005576">
    <property type="term" value="C:extracellular region"/>
    <property type="evidence" value="ECO:0007669"/>
    <property type="project" value="UniProtKB-SubCell"/>
</dbReference>
<feature type="active site" description="Proton acceptor" evidence="13">
    <location>
        <position position="70"/>
    </location>
</feature>
<keyword evidence="11" id="KW-0325">Glycoprotein</keyword>
<evidence type="ECO:0000313" key="21">
    <source>
        <dbReference type="Proteomes" id="UP000316621"/>
    </source>
</evidence>
<dbReference type="PROSITE" id="PS00436">
    <property type="entry name" value="PEROXIDASE_2"/>
    <property type="match status" value="1"/>
</dbReference>
<dbReference type="PANTHER" id="PTHR31388:SF152">
    <property type="entry name" value="PEROXIDASE 20"/>
    <property type="match status" value="1"/>
</dbReference>
<keyword evidence="10 17" id="KW-1015">Disulfide bond</keyword>
<dbReference type="STRING" id="3469.A0A4Y7IP86"/>
<keyword evidence="12 18" id="KW-0376">Hydrogen peroxide</keyword>
<evidence type="ECO:0000256" key="17">
    <source>
        <dbReference type="PIRSR" id="PIRSR600823-5"/>
    </source>
</evidence>
<feature type="binding site" evidence="15">
    <location>
        <position position="92"/>
    </location>
    <ligand>
        <name>Ca(2+)</name>
        <dbReference type="ChEBI" id="CHEBI:29108"/>
        <label>1</label>
    </ligand>
</feature>
<feature type="binding site" evidence="14">
    <location>
        <position position="167"/>
    </location>
    <ligand>
        <name>substrate</name>
    </ligand>
</feature>
<keyword evidence="8 18" id="KW-0560">Oxidoreductase</keyword>
<feature type="signal peptide" evidence="18">
    <location>
        <begin position="1"/>
        <end position="25"/>
    </location>
</feature>
<evidence type="ECO:0000259" key="19">
    <source>
        <dbReference type="PROSITE" id="PS50873"/>
    </source>
</evidence>
<proteinExistence type="inferred from homology"/>
<comment type="similarity">
    <text evidence="18">Belongs to the peroxidase family. Classical plant (class III) peroxidase subfamily.</text>
</comment>
<protein>
    <recommendedName>
        <fullName evidence="3 18">Peroxidase</fullName>
        <ecNumber evidence="3 18">1.11.1.7</ecNumber>
    </recommendedName>
</protein>
<dbReference type="EMBL" id="CM010716">
    <property type="protein sequence ID" value="RZC50487.1"/>
    <property type="molecule type" value="Genomic_DNA"/>
</dbReference>
<dbReference type="GO" id="GO:0006979">
    <property type="term" value="P:response to oxidative stress"/>
    <property type="evidence" value="ECO:0007669"/>
    <property type="project" value="UniProtKB-UniRule"/>
</dbReference>
<feature type="binding site" evidence="15">
    <location>
        <position position="253"/>
    </location>
    <ligand>
        <name>Ca(2+)</name>
        <dbReference type="ChEBI" id="CHEBI:29108"/>
        <label>2</label>
    </ligand>
</feature>
<sequence length="335" mass="37210">MGITMKFSISWLVIIILHCLHDVSGYDHQLYLDYYKESCPLAEEIVRRQVEIAVLKDPRSAASLLRLHFHDCFVMGCDASVLLDSTSSMTSEKQAGPNLNSLRGFKVIDKIKQVLEEACPNTVSCADVLAIVARDAVVLRGGPSWPVELGRRDSLKASFNGANRFIPTPNSSLDALISNFAAQGLDTGDLVALSGSHTIGVSRCVSFKPRIYGDTLEAENDHYKRVTVFHRILRSICPQSGRDNAIVSLDLKTPGFFDNQYYRNVLESKGLLNSDNVLISQDVKGEISARVWAYASDEQFFFRSFVNSIIKMGNINVLTGEEGEIRRNCRVVNVL</sequence>
<comment type="cofactor">
    <cofactor evidence="15 18">
        <name>Ca(2+)</name>
        <dbReference type="ChEBI" id="CHEBI:29108"/>
    </cofactor>
    <text evidence="15 18">Binds 2 calcium ions per subunit.</text>
</comment>
<dbReference type="CDD" id="cd00693">
    <property type="entry name" value="secretory_peroxidase"/>
    <property type="match status" value="1"/>
</dbReference>
<evidence type="ECO:0000256" key="4">
    <source>
        <dbReference type="ARBA" id="ARBA00022559"/>
    </source>
</evidence>
<comment type="similarity">
    <text evidence="2">Belongs to the peroxidase family. Ascorbate peroxidase subfamily.</text>
</comment>
<feature type="disulfide bond" evidence="17">
    <location>
        <begin position="72"/>
        <end position="77"/>
    </location>
</feature>
<keyword evidence="21" id="KW-1185">Reference proteome</keyword>
<evidence type="ECO:0000256" key="3">
    <source>
        <dbReference type="ARBA" id="ARBA00012313"/>
    </source>
</evidence>
<keyword evidence="9 15" id="KW-0408">Iron</keyword>
<evidence type="ECO:0000256" key="7">
    <source>
        <dbReference type="ARBA" id="ARBA00022837"/>
    </source>
</evidence>
<organism evidence="20 21">
    <name type="scientific">Papaver somniferum</name>
    <name type="common">Opium poppy</name>
    <dbReference type="NCBI Taxonomy" id="3469"/>
    <lineage>
        <taxon>Eukaryota</taxon>
        <taxon>Viridiplantae</taxon>
        <taxon>Streptophyta</taxon>
        <taxon>Embryophyta</taxon>
        <taxon>Tracheophyta</taxon>
        <taxon>Spermatophyta</taxon>
        <taxon>Magnoliopsida</taxon>
        <taxon>Ranunculales</taxon>
        <taxon>Papaveraceae</taxon>
        <taxon>Papaveroideae</taxon>
        <taxon>Papaver</taxon>
    </lineage>
</organism>
<evidence type="ECO:0000313" key="20">
    <source>
        <dbReference type="EMBL" id="RZC50487.1"/>
    </source>
</evidence>
<dbReference type="InterPro" id="IPR002016">
    <property type="entry name" value="Haem_peroxidase"/>
</dbReference>
<dbReference type="AlphaFoldDB" id="A0A4Y7IP86"/>
<evidence type="ECO:0000256" key="2">
    <source>
        <dbReference type="ARBA" id="ARBA00006873"/>
    </source>
</evidence>
<feature type="disulfide bond" evidence="17">
    <location>
        <begin position="204"/>
        <end position="237"/>
    </location>
</feature>
<feature type="chain" id="PRO_5021514197" description="Peroxidase" evidence="18">
    <location>
        <begin position="26"/>
        <end position="335"/>
    </location>
</feature>
<dbReference type="PROSITE" id="PS50873">
    <property type="entry name" value="PEROXIDASE_4"/>
    <property type="match status" value="1"/>
</dbReference>
<dbReference type="PRINTS" id="PR00458">
    <property type="entry name" value="PEROXIDASE"/>
</dbReference>
<dbReference type="GO" id="GO:0042744">
    <property type="term" value="P:hydrogen peroxide catabolic process"/>
    <property type="evidence" value="ECO:0007669"/>
    <property type="project" value="UniProtKB-KW"/>
</dbReference>
<evidence type="ECO:0000256" key="9">
    <source>
        <dbReference type="ARBA" id="ARBA00023004"/>
    </source>
</evidence>
<evidence type="ECO:0000256" key="16">
    <source>
        <dbReference type="PIRSR" id="PIRSR600823-4"/>
    </source>
</evidence>
<dbReference type="Gramene" id="RZC50487">
    <property type="protein sequence ID" value="RZC50487"/>
    <property type="gene ID" value="C5167_018912"/>
</dbReference>
<dbReference type="EC" id="1.11.1.7" evidence="3 18"/>
<dbReference type="InterPro" id="IPR019793">
    <property type="entry name" value="Peroxidases_heam-ligand_BS"/>
</dbReference>
<dbReference type="SUPFAM" id="SSF48113">
    <property type="entry name" value="Heme-dependent peroxidases"/>
    <property type="match status" value="1"/>
</dbReference>
<feature type="site" description="Transition state stabilizer" evidence="16">
    <location>
        <position position="66"/>
    </location>
</feature>
<evidence type="ECO:0000256" key="12">
    <source>
        <dbReference type="ARBA" id="ARBA00023324"/>
    </source>
</evidence>
<evidence type="ECO:0000256" key="11">
    <source>
        <dbReference type="ARBA" id="ARBA00023180"/>
    </source>
</evidence>
<comment type="catalytic activity">
    <reaction evidence="1 18">
        <text>2 a phenolic donor + H2O2 = 2 a phenolic radical donor + 2 H2O</text>
        <dbReference type="Rhea" id="RHEA:56136"/>
        <dbReference type="ChEBI" id="CHEBI:15377"/>
        <dbReference type="ChEBI" id="CHEBI:16240"/>
        <dbReference type="ChEBI" id="CHEBI:139520"/>
        <dbReference type="ChEBI" id="CHEBI:139521"/>
        <dbReference type="EC" id="1.11.1.7"/>
    </reaction>
</comment>
<dbReference type="GO" id="GO:0140825">
    <property type="term" value="F:lactoperoxidase activity"/>
    <property type="evidence" value="ECO:0007669"/>
    <property type="project" value="UniProtKB-EC"/>
</dbReference>
<comment type="function">
    <text evidence="18">Removal of H(2)O(2), oxidation of toxic reductants, biosynthesis and degradation of lignin, suberization, auxin catabolism, response to environmental stresses such as wounding, pathogen attack and oxidative stress.</text>
</comment>
<evidence type="ECO:0000256" key="6">
    <source>
        <dbReference type="ARBA" id="ARBA00022723"/>
    </source>
</evidence>
<feature type="binding site" description="axial binding residue" evidence="15">
    <location>
        <position position="197"/>
    </location>
    <ligand>
        <name>heme b</name>
        <dbReference type="ChEBI" id="CHEBI:60344"/>
    </ligand>
    <ligandPart>
        <name>Fe</name>
        <dbReference type="ChEBI" id="CHEBI:18248"/>
    </ligandPart>
</feature>
<dbReference type="FunFam" id="1.10.420.10:FF:000001">
    <property type="entry name" value="Peroxidase"/>
    <property type="match status" value="1"/>
</dbReference>
<reference evidence="20 21" key="1">
    <citation type="journal article" date="2018" name="Science">
        <title>The opium poppy genome and morphinan production.</title>
        <authorList>
            <person name="Guo L."/>
            <person name="Winzer T."/>
            <person name="Yang X."/>
            <person name="Li Y."/>
            <person name="Ning Z."/>
            <person name="He Z."/>
            <person name="Teodor R."/>
            <person name="Lu Y."/>
            <person name="Bowser T.A."/>
            <person name="Graham I.A."/>
            <person name="Ye K."/>
        </authorList>
    </citation>
    <scope>NUCLEOTIDE SEQUENCE [LARGE SCALE GENOMIC DNA]</scope>
    <source>
        <strain evidence="21">cv. HN1</strain>
        <tissue evidence="20">Leaves</tissue>
    </source>
</reference>
<dbReference type="InterPro" id="IPR033905">
    <property type="entry name" value="Secretory_peroxidase"/>
</dbReference>
<keyword evidence="18" id="KW-0964">Secreted</keyword>
<feature type="binding site" evidence="15">
    <location>
        <position position="71"/>
    </location>
    <ligand>
        <name>Ca(2+)</name>
        <dbReference type="ChEBI" id="CHEBI:29108"/>
        <label>1</label>
    </ligand>
</feature>
<keyword evidence="4 18" id="KW-0575">Peroxidase</keyword>
<keyword evidence="7 15" id="KW-0106">Calcium</keyword>
<keyword evidence="5 18" id="KW-0349">Heme</keyword>
<name>A0A4Y7IP86_PAPSO</name>
<keyword evidence="18" id="KW-0732">Signal</keyword>
<dbReference type="OMA" id="AYASNQE"/>
<gene>
    <name evidence="20" type="ORF">C5167_018912</name>
</gene>
<dbReference type="GO" id="GO:0046872">
    <property type="term" value="F:metal ion binding"/>
    <property type="evidence" value="ECO:0007669"/>
    <property type="project" value="UniProtKB-UniRule"/>
</dbReference>
<evidence type="ECO:0000256" key="13">
    <source>
        <dbReference type="PIRSR" id="PIRSR600823-1"/>
    </source>
</evidence>
<feature type="disulfide bond" evidence="17">
    <location>
        <begin position="39"/>
        <end position="119"/>
    </location>
</feature>
<accession>A0A4Y7IP86</accession>
<dbReference type="InterPro" id="IPR019794">
    <property type="entry name" value="Peroxidases_AS"/>
</dbReference>
<feature type="binding site" evidence="15">
    <location>
        <position position="250"/>
    </location>
    <ligand>
        <name>Ca(2+)</name>
        <dbReference type="ChEBI" id="CHEBI:29108"/>
        <label>2</label>
    </ligand>
</feature>
<evidence type="ECO:0000256" key="15">
    <source>
        <dbReference type="PIRSR" id="PIRSR600823-3"/>
    </source>
</evidence>
<dbReference type="Gene3D" id="1.10.420.10">
    <property type="entry name" value="Peroxidase, domain 2"/>
    <property type="match status" value="1"/>
</dbReference>
<dbReference type="GO" id="GO:0020037">
    <property type="term" value="F:heme binding"/>
    <property type="evidence" value="ECO:0007669"/>
    <property type="project" value="UniProtKB-UniRule"/>
</dbReference>